<gene>
    <name evidence="2" type="ORF">PN451_12570</name>
</gene>
<evidence type="ECO:0000313" key="2">
    <source>
        <dbReference type="EMBL" id="MDB9536649.1"/>
    </source>
</evidence>
<evidence type="ECO:0000256" key="1">
    <source>
        <dbReference type="SAM" id="Phobius"/>
    </source>
</evidence>
<evidence type="ECO:0000313" key="3">
    <source>
        <dbReference type="Proteomes" id="UP001211249"/>
    </source>
</evidence>
<comment type="caution">
    <text evidence="2">The sequence shown here is derived from an EMBL/GenBank/DDBJ whole genome shotgun (WGS) entry which is preliminary data.</text>
</comment>
<reference evidence="2 3" key="1">
    <citation type="submission" date="2023-01" db="EMBL/GenBank/DDBJ databases">
        <title>Genomes from the Australian National Cyanobacteria Reference Collection.</title>
        <authorList>
            <person name="Willis A."/>
            <person name="Lee E.M.F."/>
        </authorList>
    </citation>
    <scope>NUCLEOTIDE SEQUENCE [LARGE SCALE GENOMIC DNA]</scope>
    <source>
        <strain evidence="2 3">CS-1226</strain>
    </source>
</reference>
<keyword evidence="1" id="KW-0812">Transmembrane</keyword>
<dbReference type="EMBL" id="JAQMUC010000069">
    <property type="protein sequence ID" value="MDB9536649.1"/>
    <property type="molecule type" value="Genomic_DNA"/>
</dbReference>
<keyword evidence="3" id="KW-1185">Reference proteome</keyword>
<proteinExistence type="predicted"/>
<sequence>MKRKRYFTSQRPQQNLDSFLDILTNTVGVLMFMSLFITLVAVQSSTIVRTPLAKETDKKPKFFEISGNRVIYLDNESANQQIQEFLGNLPTCVEPSYISGFVDSYIDELRNYQSCIQDKSQQLKEFRVETKNYEVELFDLDAGAWQYNPKSVNSGESGQELTQVNSEYRTALSQFAPEKDYLAFLVRPDSFATFRQVREIAWKAGFDVGWEPKTLDSPIIFSSQGRSVGVQ</sequence>
<evidence type="ECO:0008006" key="4">
    <source>
        <dbReference type="Google" id="ProtNLM"/>
    </source>
</evidence>
<keyword evidence="1" id="KW-1133">Transmembrane helix</keyword>
<keyword evidence="1" id="KW-0472">Membrane</keyword>
<feature type="transmembrane region" description="Helical" evidence="1">
    <location>
        <begin position="20"/>
        <end position="42"/>
    </location>
</feature>
<name>A0ABT5AIH0_9CYAN</name>
<accession>A0ABT5AIH0</accession>
<dbReference type="RefSeq" id="WP_271796420.1">
    <property type="nucleotide sequence ID" value="NZ_JAQMUC010000069.1"/>
</dbReference>
<dbReference type="Proteomes" id="UP001211249">
    <property type="component" value="Unassembled WGS sequence"/>
</dbReference>
<protein>
    <recommendedName>
        <fullName evidence="4">Biopolymer transport protein ExbD/TolR</fullName>
    </recommendedName>
</protein>
<organism evidence="2 3">
    <name type="scientific">Dolichospermum planctonicum CS-1226</name>
    <dbReference type="NCBI Taxonomy" id="3021751"/>
    <lineage>
        <taxon>Bacteria</taxon>
        <taxon>Bacillati</taxon>
        <taxon>Cyanobacteriota</taxon>
        <taxon>Cyanophyceae</taxon>
        <taxon>Nostocales</taxon>
        <taxon>Aphanizomenonaceae</taxon>
        <taxon>Dolichospermum</taxon>
        <taxon>Dolichospermum planctonicum</taxon>
    </lineage>
</organism>